<accession>A0A844GBB7</accession>
<keyword evidence="3" id="KW-1185">Reference proteome</keyword>
<dbReference type="RefSeq" id="WP_376767313.1">
    <property type="nucleotide sequence ID" value="NZ_WLYX01000001.1"/>
</dbReference>
<dbReference type="Pfam" id="PF06527">
    <property type="entry name" value="TniQ"/>
    <property type="match status" value="1"/>
</dbReference>
<reference evidence="2 3" key="1">
    <citation type="submission" date="2019-11" db="EMBL/GenBank/DDBJ databases">
        <title>Draft genome sequence of Paludibacterium sp. dN18-1.</title>
        <authorList>
            <person name="Im W.-T."/>
        </authorList>
    </citation>
    <scope>NUCLEOTIDE SEQUENCE [LARGE SCALE GENOMIC DNA]</scope>
    <source>
        <strain evidence="3">dN 18-1</strain>
    </source>
</reference>
<dbReference type="AlphaFoldDB" id="A0A844GBB7"/>
<comment type="caution">
    <text evidence="2">The sequence shown here is derived from an EMBL/GenBank/DDBJ whole genome shotgun (WGS) entry which is preliminary data.</text>
</comment>
<dbReference type="EMBL" id="WLYX01000001">
    <property type="protein sequence ID" value="MTD33062.1"/>
    <property type="molecule type" value="Genomic_DNA"/>
</dbReference>
<dbReference type="Proteomes" id="UP000446658">
    <property type="component" value="Unassembled WGS sequence"/>
</dbReference>
<name>A0A844GBB7_9NEIS</name>
<organism evidence="2 3">
    <name type="scientific">Paludibacterium denitrificans</name>
    <dbReference type="NCBI Taxonomy" id="2675226"/>
    <lineage>
        <taxon>Bacteria</taxon>
        <taxon>Pseudomonadati</taxon>
        <taxon>Pseudomonadota</taxon>
        <taxon>Betaproteobacteria</taxon>
        <taxon>Neisseriales</taxon>
        <taxon>Chromobacteriaceae</taxon>
        <taxon>Paludibacterium</taxon>
    </lineage>
</organism>
<dbReference type="InterPro" id="IPR009492">
    <property type="entry name" value="TniQ"/>
</dbReference>
<evidence type="ECO:0000313" key="3">
    <source>
        <dbReference type="Proteomes" id="UP000446658"/>
    </source>
</evidence>
<sequence>MTRITASAPIIPVVRPKPEPGEALAGYLARVAAENGFENGRTLWSALFKSMVGYQQEPLTSFLEALDLSARERSLLGGPSPRYCRSPSTHTFGPGRAMFNLDYRRWCPLCTATTEFIRTEWTLKFFCACPEHGCWLVSTCSECGQRFHMDSIQFRRCQCGARMDSSGIDLAPSAVIKLMAALRGAMYQEAYPGLPNLSLQDWCRLLLYPGSSLQTSSRNVQGRLPTLQTC</sequence>
<protein>
    <recommendedName>
        <fullName evidence="1">TniQ domain-containing protein</fullName>
    </recommendedName>
</protein>
<feature type="domain" description="TniQ" evidence="1">
    <location>
        <begin position="14"/>
        <end position="136"/>
    </location>
</feature>
<evidence type="ECO:0000259" key="1">
    <source>
        <dbReference type="Pfam" id="PF06527"/>
    </source>
</evidence>
<gene>
    <name evidence="2" type="ORF">GKE73_07380</name>
</gene>
<proteinExistence type="predicted"/>
<evidence type="ECO:0000313" key="2">
    <source>
        <dbReference type="EMBL" id="MTD33062.1"/>
    </source>
</evidence>